<protein>
    <submittedName>
        <fullName evidence="1">DUF2591 domain-containing protein</fullName>
    </submittedName>
</protein>
<keyword evidence="2" id="KW-1185">Reference proteome</keyword>
<dbReference type="KEGG" id="pacp:FAZ97_17345"/>
<sequence>MKVVELNGPHLDFWVEKAEGSKWAELYLENGVWHATDAGVKVFYSRAWRQGGPIIERRGISLEYEDDPKVLTPWCARSRDGKVVMCADQPLVAAMRCYVASVFGFEVPDEVPA</sequence>
<dbReference type="RefSeq" id="WP_158759684.1">
    <property type="nucleotide sequence ID" value="NZ_CP046910.1"/>
</dbReference>
<dbReference type="OrthoDB" id="8564427at2"/>
<dbReference type="Proteomes" id="UP000434209">
    <property type="component" value="Chromosome 2"/>
</dbReference>
<proteinExistence type="predicted"/>
<evidence type="ECO:0000313" key="1">
    <source>
        <dbReference type="EMBL" id="QGZ56730.1"/>
    </source>
</evidence>
<evidence type="ECO:0000313" key="2">
    <source>
        <dbReference type="Proteomes" id="UP000434209"/>
    </source>
</evidence>
<name>A0A7Z2G7P4_9BURK</name>
<accession>A0A7Z2G7P4</accession>
<dbReference type="AlphaFoldDB" id="A0A7Z2G7P4"/>
<dbReference type="Pfam" id="PF10765">
    <property type="entry name" value="Phage_P22_NinX"/>
    <property type="match status" value="1"/>
</dbReference>
<reference evidence="1 2" key="1">
    <citation type="submission" date="2019-12" db="EMBL/GenBank/DDBJ databases">
        <title>Paraburkholderia acidiphila 7Q-K02 sp. nov and Paraburkholderia acidisoli DHF22 sp. nov., two strains isolated from forest soil.</title>
        <authorList>
            <person name="Gao Z."/>
            <person name="Qiu L."/>
        </authorList>
    </citation>
    <scope>NUCLEOTIDE SEQUENCE [LARGE SCALE GENOMIC DNA]</scope>
    <source>
        <strain evidence="1 2">7Q-K02</strain>
    </source>
</reference>
<dbReference type="InterPro" id="IPR019701">
    <property type="entry name" value="Phage_P22_NinX"/>
</dbReference>
<gene>
    <name evidence="1" type="ORF">FAZ97_17345</name>
</gene>
<organism evidence="1 2">
    <name type="scientific">Paraburkholderia acidiphila</name>
    <dbReference type="NCBI Taxonomy" id="2571747"/>
    <lineage>
        <taxon>Bacteria</taxon>
        <taxon>Pseudomonadati</taxon>
        <taxon>Pseudomonadota</taxon>
        <taxon>Betaproteobacteria</taxon>
        <taxon>Burkholderiales</taxon>
        <taxon>Burkholderiaceae</taxon>
        <taxon>Paraburkholderia</taxon>
    </lineage>
</organism>
<dbReference type="EMBL" id="CP046910">
    <property type="protein sequence ID" value="QGZ56730.1"/>
    <property type="molecule type" value="Genomic_DNA"/>
</dbReference>